<proteinExistence type="predicted"/>
<feature type="region of interest" description="Disordered" evidence="1">
    <location>
        <begin position="1"/>
        <end position="66"/>
    </location>
</feature>
<reference evidence="3" key="1">
    <citation type="submission" date="2010-08" db="EMBL/GenBank/DDBJ databases">
        <authorList>
            <consortium name="Caenorhabditis japonica Sequencing Consortium"/>
            <person name="Wilson R.K."/>
        </authorList>
    </citation>
    <scope>NUCLEOTIDE SEQUENCE [LARGE SCALE GENOMIC DNA]</scope>
    <source>
        <strain evidence="3">DF5081</strain>
    </source>
</reference>
<reference evidence="2" key="2">
    <citation type="submission" date="2022-06" db="UniProtKB">
        <authorList>
            <consortium name="EnsemblMetazoa"/>
        </authorList>
    </citation>
    <scope>IDENTIFICATION</scope>
    <source>
        <strain evidence="2">DF5081</strain>
    </source>
</reference>
<sequence length="66" mass="7379">MKQRSKTTKKQKSNKKENDNKNDNQANVEKELDSSLADHGDGCLNDVNHVANEGENMAETLYGKTN</sequence>
<dbReference type="EnsemblMetazoa" id="CJA42213.1">
    <property type="protein sequence ID" value="CJA42213.1"/>
    <property type="gene ID" value="WBGene00218061"/>
</dbReference>
<accession>A0A8R1EVU9</accession>
<keyword evidence="3" id="KW-1185">Reference proteome</keyword>
<feature type="compositionally biased region" description="Basic and acidic residues" evidence="1">
    <location>
        <begin position="14"/>
        <end position="41"/>
    </location>
</feature>
<organism evidence="2 3">
    <name type="scientific">Caenorhabditis japonica</name>
    <dbReference type="NCBI Taxonomy" id="281687"/>
    <lineage>
        <taxon>Eukaryota</taxon>
        <taxon>Metazoa</taxon>
        <taxon>Ecdysozoa</taxon>
        <taxon>Nematoda</taxon>
        <taxon>Chromadorea</taxon>
        <taxon>Rhabditida</taxon>
        <taxon>Rhabditina</taxon>
        <taxon>Rhabditomorpha</taxon>
        <taxon>Rhabditoidea</taxon>
        <taxon>Rhabditidae</taxon>
        <taxon>Peloderinae</taxon>
        <taxon>Caenorhabditis</taxon>
    </lineage>
</organism>
<evidence type="ECO:0000256" key="1">
    <source>
        <dbReference type="SAM" id="MobiDB-lite"/>
    </source>
</evidence>
<protein>
    <submittedName>
        <fullName evidence="2">Uncharacterized protein</fullName>
    </submittedName>
</protein>
<feature type="compositionally biased region" description="Basic residues" evidence="1">
    <location>
        <begin position="1"/>
        <end position="13"/>
    </location>
</feature>
<evidence type="ECO:0000313" key="2">
    <source>
        <dbReference type="EnsemblMetazoa" id="CJA42213.1"/>
    </source>
</evidence>
<name>A0A8R1EVU9_CAEJA</name>
<dbReference type="Proteomes" id="UP000005237">
    <property type="component" value="Unassembled WGS sequence"/>
</dbReference>
<dbReference type="AlphaFoldDB" id="A0A8R1EVU9"/>
<evidence type="ECO:0000313" key="3">
    <source>
        <dbReference type="Proteomes" id="UP000005237"/>
    </source>
</evidence>